<organism evidence="9 10">
    <name type="scientific">Diutina rugosa</name>
    <name type="common">Yeast</name>
    <name type="synonym">Candida rugosa</name>
    <dbReference type="NCBI Taxonomy" id="5481"/>
    <lineage>
        <taxon>Eukaryota</taxon>
        <taxon>Fungi</taxon>
        <taxon>Dikarya</taxon>
        <taxon>Ascomycota</taxon>
        <taxon>Saccharomycotina</taxon>
        <taxon>Pichiomycetes</taxon>
        <taxon>Debaryomycetaceae</taxon>
        <taxon>Diutina</taxon>
    </lineage>
</organism>
<dbReference type="EMBL" id="SWFT01000083">
    <property type="protein sequence ID" value="KAA8902662.1"/>
    <property type="molecule type" value="Genomic_DNA"/>
</dbReference>
<evidence type="ECO:0000256" key="2">
    <source>
        <dbReference type="ARBA" id="ARBA00022723"/>
    </source>
</evidence>
<comment type="caution">
    <text evidence="9">The sequence shown here is derived from an EMBL/GenBank/DDBJ whole genome shotgun (WGS) entry which is preliminary data.</text>
</comment>
<evidence type="ECO:0000256" key="5">
    <source>
        <dbReference type="ARBA" id="ARBA00022833"/>
    </source>
</evidence>
<dbReference type="GO" id="GO:0000785">
    <property type="term" value="C:chromatin"/>
    <property type="evidence" value="ECO:0007669"/>
    <property type="project" value="TreeGrafter"/>
</dbReference>
<dbReference type="PANTHER" id="PTHR40626">
    <property type="entry name" value="MIP31509P"/>
    <property type="match status" value="1"/>
</dbReference>
<protein>
    <recommendedName>
        <fullName evidence="8">Xylanolytic transcriptional activator regulatory domain-containing protein</fullName>
    </recommendedName>
</protein>
<evidence type="ECO:0000313" key="10">
    <source>
        <dbReference type="Proteomes" id="UP000449547"/>
    </source>
</evidence>
<gene>
    <name evidence="9" type="ORF">DIURU_002734</name>
</gene>
<name>A0A642UNT8_DIURU</name>
<feature type="region of interest" description="Disordered" evidence="7">
    <location>
        <begin position="72"/>
        <end position="198"/>
    </location>
</feature>
<keyword evidence="5" id="KW-0862">Zinc</keyword>
<accession>A0A642UNT8</accession>
<dbReference type="InterPro" id="IPR051059">
    <property type="entry name" value="VerF-like"/>
</dbReference>
<dbReference type="Proteomes" id="UP000449547">
    <property type="component" value="Unassembled WGS sequence"/>
</dbReference>
<keyword evidence="4" id="KW-0863">Zinc-finger</keyword>
<feature type="compositionally biased region" description="Low complexity" evidence="7">
    <location>
        <begin position="402"/>
        <end position="416"/>
    </location>
</feature>
<evidence type="ECO:0000256" key="4">
    <source>
        <dbReference type="ARBA" id="ARBA00022771"/>
    </source>
</evidence>
<dbReference type="GO" id="GO:0000978">
    <property type="term" value="F:RNA polymerase II cis-regulatory region sequence-specific DNA binding"/>
    <property type="evidence" value="ECO:0007669"/>
    <property type="project" value="InterPro"/>
</dbReference>
<evidence type="ECO:0000256" key="7">
    <source>
        <dbReference type="SAM" id="MobiDB-lite"/>
    </source>
</evidence>
<dbReference type="GO" id="GO:0000981">
    <property type="term" value="F:DNA-binding transcription factor activity, RNA polymerase II-specific"/>
    <property type="evidence" value="ECO:0007669"/>
    <property type="project" value="InterPro"/>
</dbReference>
<keyword evidence="10" id="KW-1185">Reference proteome</keyword>
<feature type="region of interest" description="Disordered" evidence="7">
    <location>
        <begin position="1"/>
        <end position="57"/>
    </location>
</feature>
<evidence type="ECO:0000313" key="9">
    <source>
        <dbReference type="EMBL" id="KAA8902662.1"/>
    </source>
</evidence>
<dbReference type="PANTHER" id="PTHR40626:SF3">
    <property type="entry name" value="TRANSCRIPTION FACTOR WITH C2H2 AND ZN(2)-CYS(6) DNA BINDING DOMAIN (EUROFUNG)-RELATED"/>
    <property type="match status" value="1"/>
</dbReference>
<feature type="compositionally biased region" description="Pro residues" evidence="7">
    <location>
        <begin position="13"/>
        <end position="29"/>
    </location>
</feature>
<dbReference type="InterPro" id="IPR007219">
    <property type="entry name" value="XnlR_reg_dom"/>
</dbReference>
<dbReference type="AlphaFoldDB" id="A0A642UNT8"/>
<dbReference type="GO" id="GO:0008270">
    <property type="term" value="F:zinc ion binding"/>
    <property type="evidence" value="ECO:0007669"/>
    <property type="project" value="UniProtKB-KW"/>
</dbReference>
<evidence type="ECO:0000259" key="8">
    <source>
        <dbReference type="Pfam" id="PF04082"/>
    </source>
</evidence>
<dbReference type="GO" id="GO:0005634">
    <property type="term" value="C:nucleus"/>
    <property type="evidence" value="ECO:0007669"/>
    <property type="project" value="UniProtKB-SubCell"/>
</dbReference>
<dbReference type="CDD" id="cd12148">
    <property type="entry name" value="fungal_TF_MHR"/>
    <property type="match status" value="1"/>
</dbReference>
<dbReference type="GO" id="GO:0006351">
    <property type="term" value="P:DNA-templated transcription"/>
    <property type="evidence" value="ECO:0007669"/>
    <property type="project" value="InterPro"/>
</dbReference>
<feature type="compositionally biased region" description="Low complexity" evidence="7">
    <location>
        <begin position="166"/>
        <end position="191"/>
    </location>
</feature>
<dbReference type="OrthoDB" id="1405595at2759"/>
<evidence type="ECO:0000256" key="6">
    <source>
        <dbReference type="ARBA" id="ARBA00023242"/>
    </source>
</evidence>
<dbReference type="VEuPathDB" id="FungiDB:DIURU_002734"/>
<feature type="compositionally biased region" description="Polar residues" evidence="7">
    <location>
        <begin position="115"/>
        <end position="143"/>
    </location>
</feature>
<keyword evidence="6" id="KW-0539">Nucleus</keyword>
<feature type="compositionally biased region" description="Low complexity" evidence="7">
    <location>
        <begin position="86"/>
        <end position="114"/>
    </location>
</feature>
<dbReference type="OMA" id="MAGCHIG"/>
<feature type="domain" description="Xylanolytic transcriptional activator regulatory" evidence="8">
    <location>
        <begin position="269"/>
        <end position="584"/>
    </location>
</feature>
<proteinExistence type="predicted"/>
<sequence>MVYGYPHVEPQNGAPPPAPGAPPPAPSVPGAPAAPSSTAPPPAALVNPQEVGDMPSSNYDILSWLFDSTWSSNDPGVPKLLDGYEPMSASPASGAMPGFAAGAPGAPGTPVGAANNSQIATNSATMVPPSTNPQSRAPSTQPRSRFASLSAPKDVFVYPNPLDDMSSSNAPAPSQTNSSSSPQDSRESPSSGHTPKRHLMDHEPMAAVLHRHATELNIPSNKAWYVNDEMVDAMQKSLSPLSINRHEAAALFPDSQVKFKDRLSYYLWVYWQYFHKQFPILHQPSFDAQQSEMLLVVAMIMAGCHIGNPFASERAARKHRKSQEFELAMEVAKPLRMQLFLHPDFSSPTKLWVLQTLALLEFCEKNCLTKEMHERARIHHHTTAQILKRSPRYGGGPIGTMRASRTSGQSSSASTDESSDQEQAGSVRKDELFAQWVQSESMKRVTYMMFYIDTADLLKFRHDTAIQFGQLQAMKLPCDPEVWEHDVAGSFAKVVKRQRKRSRGDESFLSALKRLLRPGLPHQQPQPQRSVDACTRKVLFAGLVSLMNQMQLMDEQNQSLNSMDFIVHYTSWRDTVCRAFDRWYCLPPVTKSFTYHLSQIVGLTEIDQYEIAVFCGSADHHSMVSSQKEFFLIQRKLTAMWSKPLPRPISRASLVDKLNHRGIVHCWWLLRQLFEGHQPQVITWNLIDVESMYAVSVAVLTLWSWAYCTKGPESHRYDDFDRQFITQVNSCDDDTLEELEALGKESATAFITRLGDQFADLLRRENAADYEITVPYENNQVSLHDKLDKYAELLPQLTDHHHVAGLCFLVGTKLLGSQWDIVRENAKLIIHCGLRSIGKKEMVCDSLYDCEL</sequence>
<keyword evidence="2" id="KW-0479">Metal-binding</keyword>
<comment type="subcellular location">
    <subcellularLocation>
        <location evidence="1">Nucleus</location>
    </subcellularLocation>
</comment>
<reference evidence="9 10" key="1">
    <citation type="submission" date="2019-07" db="EMBL/GenBank/DDBJ databases">
        <title>Genome assembly of two rare yeast pathogens: Diutina rugosa and Trichomonascus ciferrii.</title>
        <authorList>
            <person name="Mixao V."/>
            <person name="Saus E."/>
            <person name="Hansen A."/>
            <person name="Lass-Flor C."/>
            <person name="Gabaldon T."/>
        </authorList>
    </citation>
    <scope>NUCLEOTIDE SEQUENCE [LARGE SCALE GENOMIC DNA]</scope>
    <source>
        <strain evidence="9 10">CBS 613</strain>
    </source>
</reference>
<keyword evidence="3" id="KW-0677">Repeat</keyword>
<evidence type="ECO:0000256" key="1">
    <source>
        <dbReference type="ARBA" id="ARBA00004123"/>
    </source>
</evidence>
<evidence type="ECO:0000256" key="3">
    <source>
        <dbReference type="ARBA" id="ARBA00022737"/>
    </source>
</evidence>
<dbReference type="GeneID" id="54781385"/>
<dbReference type="Pfam" id="PF04082">
    <property type="entry name" value="Fungal_trans"/>
    <property type="match status" value="1"/>
</dbReference>
<dbReference type="RefSeq" id="XP_034012471.1">
    <property type="nucleotide sequence ID" value="XM_034155418.1"/>
</dbReference>
<feature type="region of interest" description="Disordered" evidence="7">
    <location>
        <begin position="379"/>
        <end position="426"/>
    </location>
</feature>